<protein>
    <submittedName>
        <fullName evidence="2">Phage tail protein</fullName>
    </submittedName>
</protein>
<dbReference type="Proteomes" id="UP000681586">
    <property type="component" value="Unassembled WGS sequence"/>
</dbReference>
<reference evidence="2 3" key="1">
    <citation type="submission" date="2021-05" db="EMBL/GenBank/DDBJ databases">
        <title>Staphylococcus fleurettii isolated from lake water in First Nation community in Manitoba, Canada.</title>
        <authorList>
            <person name="Bashar S."/>
            <person name="Murdock A."/>
            <person name="Patidar R."/>
            <person name="Golding G."/>
            <person name="Farenhorst A."/>
            <person name="Kumar A."/>
        </authorList>
    </citation>
    <scope>NUCLEOTIDE SEQUENCE [LARGE SCALE GENOMIC DNA]</scope>
    <source>
        <strain evidence="2 3">SF002</strain>
    </source>
</reference>
<evidence type="ECO:0000313" key="2">
    <source>
        <dbReference type="EMBL" id="MBS3696021.1"/>
    </source>
</evidence>
<proteinExistence type="predicted"/>
<dbReference type="RefSeq" id="WP_203153406.1">
    <property type="nucleotide sequence ID" value="NZ_JAEPSA010000003.1"/>
</dbReference>
<dbReference type="Gene3D" id="3.55.50.40">
    <property type="match status" value="1"/>
</dbReference>
<dbReference type="EMBL" id="JAGXBM010000001">
    <property type="protein sequence ID" value="MBS3696021.1"/>
    <property type="molecule type" value="Genomic_DNA"/>
</dbReference>
<accession>A0ABS5MKW0</accession>
<keyword evidence="3" id="KW-1185">Reference proteome</keyword>
<evidence type="ECO:0000259" key="1">
    <source>
        <dbReference type="PROSITE" id="PS51688"/>
    </source>
</evidence>
<dbReference type="InterPro" id="IPR030392">
    <property type="entry name" value="S74_ICA"/>
</dbReference>
<gene>
    <name evidence="2" type="ORF">JJQ58_00825</name>
</gene>
<dbReference type="InterPro" id="IPR010572">
    <property type="entry name" value="Tail_dom"/>
</dbReference>
<sequence length="838" mass="94145">MFIRDLQNNEYFLEGVVSHDQELNGDERIDIDIHYTDNNAEFLSKQDDLKMWTIIFENKEYKIISSKMTGKGDKYTVSLTAILYVLDWLNSNRIYQRIDASLTTTEAFNLVFDNSPFTYITVNSAPSESFEGLGDGETRLEVFKTLIDRYGYEMNIVGNVVYLQPQVGNDTNFEYRYKVNASNITKETNASDLWTYAKGYADYADDEEETESKAKIKREYVSPLESVIGGRRHAPPVKDGRIKYASVLDKKLKETVDNSVQISFSADINDMSQHGYDYQHAVVGDRVFLVDERIGLNTEIRVVQISRTINANDELRSMEITFGTQPISDTYSANFNNAVSSINDLLNGRRALPFAALDIVSKSMVSKIQATTSEIVYDSNGQHFIDKKNNNNIMTMNSSGLLLSTDGGRTAKTAITAEGIVADTITTGALNANLITVMGGDANKYIEITNDQMTLFGTFKRTWQGVTTTNNVFTRLKNGHLRFRNNDLNRSIYFSDFGISTYIDGDSSDASGTLEFFDYTYSGWRGVTLNSGMGAVALKSDANKIMLDANATVNIESETSSVYIRPMRNSRNGQNEFRLWVKDNDTAKETDGILSYGAITGGTAYGTGIRFDKSSTTNYVYATNNNGDIGSGDFYARDLYGMLKAKADNQYIGVNASLRVTDMKGYNDGSPNYKDIQCKDIQAGSIRSHEGNFYLGVTATGELRVTNNLLYNGGDIGYKDIRANDIRANAFYGKMNPESSEKYKTNITEWDVDATQMLRTTKFYEYDYKSDLEKGDTQKSHGVIVEREIPKHFTRNNDSVDLYEIVSTIGKALQEQIKRNDELEERLKTLEELHNGTK</sequence>
<dbReference type="PROSITE" id="PS51688">
    <property type="entry name" value="ICA"/>
    <property type="match status" value="1"/>
</dbReference>
<feature type="domain" description="Peptidase S74" evidence="1">
    <location>
        <begin position="739"/>
        <end position="827"/>
    </location>
</feature>
<name>A0ABS5MKW0_9STAP</name>
<dbReference type="Pfam" id="PF06605">
    <property type="entry name" value="Prophage_tail"/>
    <property type="match status" value="1"/>
</dbReference>
<comment type="caution">
    <text evidence="2">The sequence shown here is derived from an EMBL/GenBank/DDBJ whole genome shotgun (WGS) entry which is preliminary data.</text>
</comment>
<organism evidence="2 3">
    <name type="scientific">Mammaliicoccus fleurettii</name>
    <dbReference type="NCBI Taxonomy" id="150056"/>
    <lineage>
        <taxon>Bacteria</taxon>
        <taxon>Bacillati</taxon>
        <taxon>Bacillota</taxon>
        <taxon>Bacilli</taxon>
        <taxon>Bacillales</taxon>
        <taxon>Staphylococcaceae</taxon>
        <taxon>Mammaliicoccus</taxon>
    </lineage>
</organism>
<evidence type="ECO:0000313" key="3">
    <source>
        <dbReference type="Proteomes" id="UP000681586"/>
    </source>
</evidence>